<feature type="signal peptide" evidence="2">
    <location>
        <begin position="1"/>
        <end position="19"/>
    </location>
</feature>
<dbReference type="EMBL" id="PTIX01000001">
    <property type="protein sequence ID" value="PPK71027.1"/>
    <property type="molecule type" value="Genomic_DNA"/>
</dbReference>
<evidence type="ECO:0000313" key="3">
    <source>
        <dbReference type="EMBL" id="PPK71027.1"/>
    </source>
</evidence>
<gene>
    <name evidence="3" type="ORF">CLV40_101213</name>
</gene>
<dbReference type="RefSeq" id="WP_181043254.1">
    <property type="nucleotide sequence ID" value="NZ_CP154825.1"/>
</dbReference>
<dbReference type="PROSITE" id="PS51257">
    <property type="entry name" value="PROKAR_LIPOPROTEIN"/>
    <property type="match status" value="1"/>
</dbReference>
<organism evidence="3 4">
    <name type="scientific">Actinokineospora auranticolor</name>
    <dbReference type="NCBI Taxonomy" id="155976"/>
    <lineage>
        <taxon>Bacteria</taxon>
        <taxon>Bacillati</taxon>
        <taxon>Actinomycetota</taxon>
        <taxon>Actinomycetes</taxon>
        <taxon>Pseudonocardiales</taxon>
        <taxon>Pseudonocardiaceae</taxon>
        <taxon>Actinokineospora</taxon>
    </lineage>
</organism>
<dbReference type="AlphaFoldDB" id="A0A2S6H0U0"/>
<evidence type="ECO:0000256" key="2">
    <source>
        <dbReference type="SAM" id="SignalP"/>
    </source>
</evidence>
<keyword evidence="4" id="KW-1185">Reference proteome</keyword>
<keyword evidence="2" id="KW-0732">Signal</keyword>
<dbReference type="Proteomes" id="UP000239203">
    <property type="component" value="Unassembled WGS sequence"/>
</dbReference>
<proteinExistence type="predicted"/>
<evidence type="ECO:0008006" key="5">
    <source>
        <dbReference type="Google" id="ProtNLM"/>
    </source>
</evidence>
<sequence length="239" mass="24131">MRRVHAAAIAAILPATLVAACSNRPNDLYTYYDDPTATTTTADAPQPAAIASTPAAAPTSTASSSEGLVAAAALTPADLAEEEVTAAPDQPVESWELPCAVTVGAGRDAGTATAWRYASGAELVQYVAHTREAVSATAAIKVDKARCERRPSTSSAPTSTPAAPSGYRLDQPAALPEFPGVDAKATWCAGTANRATCAVVLASGEVVSAVAVTASSASRARTALTRVSAKAYAALTRDA</sequence>
<evidence type="ECO:0000256" key="1">
    <source>
        <dbReference type="SAM" id="MobiDB-lite"/>
    </source>
</evidence>
<name>A0A2S6H0U0_9PSEU</name>
<feature type="region of interest" description="Disordered" evidence="1">
    <location>
        <begin position="146"/>
        <end position="171"/>
    </location>
</feature>
<comment type="caution">
    <text evidence="3">The sequence shown here is derived from an EMBL/GenBank/DDBJ whole genome shotgun (WGS) entry which is preliminary data.</text>
</comment>
<evidence type="ECO:0000313" key="4">
    <source>
        <dbReference type="Proteomes" id="UP000239203"/>
    </source>
</evidence>
<feature type="compositionally biased region" description="Low complexity" evidence="1">
    <location>
        <begin position="152"/>
        <end position="165"/>
    </location>
</feature>
<feature type="chain" id="PRO_5038601229" description="PknH-like protein" evidence="2">
    <location>
        <begin position="20"/>
        <end position="239"/>
    </location>
</feature>
<reference evidence="3 4" key="1">
    <citation type="submission" date="2018-02" db="EMBL/GenBank/DDBJ databases">
        <title>Genomic Encyclopedia of Archaeal and Bacterial Type Strains, Phase II (KMG-II): from individual species to whole genera.</title>
        <authorList>
            <person name="Goeker M."/>
        </authorList>
    </citation>
    <scope>NUCLEOTIDE SEQUENCE [LARGE SCALE GENOMIC DNA]</scope>
    <source>
        <strain evidence="3 4">YU 961-1</strain>
    </source>
</reference>
<accession>A0A2S6H0U0</accession>
<protein>
    <recommendedName>
        <fullName evidence="5">PknH-like protein</fullName>
    </recommendedName>
</protein>